<gene>
    <name evidence="12" type="ORF">SUZIE_118960</name>
</gene>
<evidence type="ECO:0000313" key="12">
    <source>
        <dbReference type="EMBL" id="MBZ3872653.1"/>
    </source>
</evidence>
<organism evidence="12 13">
    <name type="scientific">Sciurus carolinensis</name>
    <name type="common">Eastern gray squirrel</name>
    <dbReference type="NCBI Taxonomy" id="30640"/>
    <lineage>
        <taxon>Eukaryota</taxon>
        <taxon>Metazoa</taxon>
        <taxon>Chordata</taxon>
        <taxon>Craniata</taxon>
        <taxon>Vertebrata</taxon>
        <taxon>Euteleostomi</taxon>
        <taxon>Mammalia</taxon>
        <taxon>Eutheria</taxon>
        <taxon>Euarchontoglires</taxon>
        <taxon>Glires</taxon>
        <taxon>Rodentia</taxon>
        <taxon>Sciuromorpha</taxon>
        <taxon>Sciuridae</taxon>
        <taxon>Sciurinae</taxon>
        <taxon>Sciurini</taxon>
        <taxon>Sciurus</taxon>
    </lineage>
</organism>
<proteinExistence type="inferred from homology"/>
<keyword evidence="6" id="KW-0297">G-protein coupled receptor</keyword>
<keyword evidence="8 12" id="KW-0675">Receptor</keyword>
<feature type="domain" description="G-protein coupled receptors family 1 profile" evidence="11">
    <location>
        <begin position="41"/>
        <end position="105"/>
    </location>
</feature>
<evidence type="ECO:0000256" key="2">
    <source>
        <dbReference type="ARBA" id="ARBA00010663"/>
    </source>
</evidence>
<evidence type="ECO:0000256" key="10">
    <source>
        <dbReference type="SAM" id="Phobius"/>
    </source>
</evidence>
<dbReference type="EMBL" id="JAATJV010189800">
    <property type="protein sequence ID" value="MBZ3872653.1"/>
    <property type="molecule type" value="Genomic_DNA"/>
</dbReference>
<dbReference type="PRINTS" id="PR00237">
    <property type="entry name" value="GPCRRHODOPSN"/>
</dbReference>
<keyword evidence="7 10" id="KW-0472">Membrane</keyword>
<feature type="transmembrane region" description="Helical" evidence="10">
    <location>
        <begin position="157"/>
        <end position="180"/>
    </location>
</feature>
<evidence type="ECO:0000313" key="13">
    <source>
        <dbReference type="Proteomes" id="UP001166674"/>
    </source>
</evidence>
<dbReference type="PRINTS" id="PR00245">
    <property type="entry name" value="OLFACTORYR"/>
</dbReference>
<keyword evidence="4 10" id="KW-0812">Transmembrane</keyword>
<dbReference type="GO" id="GO:0004984">
    <property type="term" value="F:olfactory receptor activity"/>
    <property type="evidence" value="ECO:0007669"/>
    <property type="project" value="InterPro"/>
</dbReference>
<comment type="subcellular location">
    <subcellularLocation>
        <location evidence="1">Cell membrane</location>
        <topology evidence="1">Multi-pass membrane protein</topology>
    </subcellularLocation>
</comment>
<accession>A0AA41SR31</accession>
<dbReference type="Gene3D" id="1.20.1070.10">
    <property type="entry name" value="Rhodopsin 7-helix transmembrane proteins"/>
    <property type="match status" value="2"/>
</dbReference>
<evidence type="ECO:0000256" key="6">
    <source>
        <dbReference type="ARBA" id="ARBA00023040"/>
    </source>
</evidence>
<keyword evidence="3" id="KW-1003">Cell membrane</keyword>
<dbReference type="InterPro" id="IPR000276">
    <property type="entry name" value="GPCR_Rhodpsn"/>
</dbReference>
<dbReference type="PANTHER" id="PTHR48001">
    <property type="entry name" value="OLFACTORY RECEPTOR"/>
    <property type="match status" value="1"/>
</dbReference>
<keyword evidence="13" id="KW-1185">Reference proteome</keyword>
<evidence type="ECO:0000256" key="5">
    <source>
        <dbReference type="ARBA" id="ARBA00022989"/>
    </source>
</evidence>
<feature type="transmembrane region" description="Helical" evidence="10">
    <location>
        <begin position="26"/>
        <end position="50"/>
    </location>
</feature>
<comment type="caution">
    <text evidence="12">The sequence shown here is derived from an EMBL/GenBank/DDBJ whole genome shotgun (WGS) entry which is preliminary data.</text>
</comment>
<feature type="transmembrane region" description="Helical" evidence="10">
    <location>
        <begin position="62"/>
        <end position="88"/>
    </location>
</feature>
<reference evidence="12" key="1">
    <citation type="submission" date="2020-03" db="EMBL/GenBank/DDBJ databases">
        <title>Studies in the Genomics of Life Span.</title>
        <authorList>
            <person name="Glass D."/>
        </authorList>
    </citation>
    <scope>NUCLEOTIDE SEQUENCE</scope>
    <source>
        <strain evidence="12">SUZIE</strain>
        <tissue evidence="12">Muscle</tissue>
    </source>
</reference>
<evidence type="ECO:0000259" key="11">
    <source>
        <dbReference type="PROSITE" id="PS50262"/>
    </source>
</evidence>
<dbReference type="GO" id="GO:0004930">
    <property type="term" value="F:G protein-coupled receptor activity"/>
    <property type="evidence" value="ECO:0007669"/>
    <property type="project" value="UniProtKB-KW"/>
</dbReference>
<dbReference type="Pfam" id="PF13853">
    <property type="entry name" value="7tm_4"/>
    <property type="match status" value="1"/>
</dbReference>
<feature type="transmembrane region" description="Helical" evidence="10">
    <location>
        <begin position="117"/>
        <end position="136"/>
    </location>
</feature>
<dbReference type="InterPro" id="IPR017452">
    <property type="entry name" value="GPCR_Rhodpsn_7TM"/>
</dbReference>
<evidence type="ECO:0000256" key="7">
    <source>
        <dbReference type="ARBA" id="ARBA00023136"/>
    </source>
</evidence>
<dbReference type="Proteomes" id="UP001166674">
    <property type="component" value="Unassembled WGS sequence"/>
</dbReference>
<evidence type="ECO:0000256" key="4">
    <source>
        <dbReference type="ARBA" id="ARBA00022692"/>
    </source>
</evidence>
<sequence length="232" mass="25583">MESENQTGVLEFLLLGLSDDPKLQPILFALFLSLYLVTVLGNLLIILAICTDSHLRTPMYFFLSNLSFSDICFSTTLLQTLMVLQLSFCADLNFPHFFCELAHILKLACSDTLINNILVYLVTCLLGVVPLCGIIFSYSQIVSSVLKIPSAGGKYKAFSICVSLLIVVCLFFGMGFGVYLSSTGTHSSRKSIVSPMMNTVVTPMKNPFIYSQRNKDMMGAMRKLISGVTSLH</sequence>
<comment type="similarity">
    <text evidence="2">Belongs to the G-protein coupled receptor 1 family.</text>
</comment>
<keyword evidence="5 10" id="KW-1133">Transmembrane helix</keyword>
<keyword evidence="9" id="KW-0807">Transducer</keyword>
<dbReference type="GO" id="GO:0005886">
    <property type="term" value="C:plasma membrane"/>
    <property type="evidence" value="ECO:0007669"/>
    <property type="project" value="UniProtKB-SubCell"/>
</dbReference>
<dbReference type="InterPro" id="IPR000725">
    <property type="entry name" value="Olfact_rcpt"/>
</dbReference>
<protein>
    <submittedName>
        <fullName evidence="12">Olfactory receptor 7G3</fullName>
    </submittedName>
</protein>
<name>A0AA41SR31_SCICA</name>
<dbReference type="FunFam" id="1.10.1220.70:FF:000001">
    <property type="entry name" value="Olfactory receptor"/>
    <property type="match status" value="1"/>
</dbReference>
<evidence type="ECO:0000256" key="1">
    <source>
        <dbReference type="ARBA" id="ARBA00004651"/>
    </source>
</evidence>
<evidence type="ECO:0000256" key="8">
    <source>
        <dbReference type="ARBA" id="ARBA00023170"/>
    </source>
</evidence>
<dbReference type="SUPFAM" id="SSF81321">
    <property type="entry name" value="Family A G protein-coupled receptor-like"/>
    <property type="match status" value="1"/>
</dbReference>
<dbReference type="AlphaFoldDB" id="A0AA41SR31"/>
<evidence type="ECO:0000256" key="9">
    <source>
        <dbReference type="ARBA" id="ARBA00023224"/>
    </source>
</evidence>
<dbReference type="PROSITE" id="PS50262">
    <property type="entry name" value="G_PROTEIN_RECEP_F1_2"/>
    <property type="match status" value="1"/>
</dbReference>
<evidence type="ECO:0000256" key="3">
    <source>
        <dbReference type="ARBA" id="ARBA00022475"/>
    </source>
</evidence>